<protein>
    <submittedName>
        <fullName evidence="2">Putative PreC/C</fullName>
    </submittedName>
</protein>
<dbReference type="InterPro" id="IPR002006">
    <property type="entry name" value="Hepatitis_core"/>
</dbReference>
<sequence>MWSLRLHTSPYGAARQGILTISLLLLFAVPLVCTSVYDSILYMDINAQRALSNMFDLPIDFFPSIEDLIRYTKDAIEPFTKEGSLKKHVVLATHFLDLVEGFWATTRGMRDVAAALRPLVPAELEPIPEGNYTTKSELEELPVDGLFNYQEELIRNRDPNYPLVGRVYTHLIVYAKLNEQSLDNARRLLWWHSNCLIWGEPNVTDYISRLRTWLSTPEKYRGRDAPTIEASTRPIRVARAGQKGSQGIRKSCGLEFRRRKDKTSVSYGRKRSKSRSRRPSSEGRGSNQCVGSPSPLPSLSRGGSPHSRR</sequence>
<accession>I6QDU5</accession>
<dbReference type="AlphaFoldDB" id="I6QDU5"/>
<feature type="region of interest" description="Disordered" evidence="1">
    <location>
        <begin position="224"/>
        <end position="309"/>
    </location>
</feature>
<dbReference type="EMBL" id="JQ978778">
    <property type="protein sequence ID" value="AFK88484.1"/>
    <property type="molecule type" value="Genomic_DNA"/>
</dbReference>
<evidence type="ECO:0000313" key="2">
    <source>
        <dbReference type="EMBL" id="AFK88485.1"/>
    </source>
</evidence>
<dbReference type="EMBL" id="JQ978775">
    <property type="protein sequence ID" value="AFK88481.1"/>
    <property type="molecule type" value="Genomic_DNA"/>
</dbReference>
<organism evidence="2">
    <name type="scientific">Melopsittacus undulatus</name>
    <name type="common">Budgerigar</name>
    <name type="synonym">Psittacus undulatus</name>
    <dbReference type="NCBI Taxonomy" id="13146"/>
    <lineage>
        <taxon>Eukaryota</taxon>
        <taxon>Metazoa</taxon>
        <taxon>Chordata</taxon>
        <taxon>Craniata</taxon>
        <taxon>Vertebrata</taxon>
        <taxon>Euteleostomi</taxon>
        <taxon>Archelosauria</taxon>
        <taxon>Archosauria</taxon>
        <taxon>Dinosauria</taxon>
        <taxon>Saurischia</taxon>
        <taxon>Theropoda</taxon>
        <taxon>Coelurosauria</taxon>
        <taxon>Aves</taxon>
        <taxon>Neognathae</taxon>
        <taxon>Neoaves</taxon>
        <taxon>Telluraves</taxon>
        <taxon>Australaves</taxon>
        <taxon>Psittaciformes</taxon>
        <taxon>Psittaculidae</taxon>
        <taxon>Melopsittacus</taxon>
    </lineage>
</organism>
<dbReference type="EMBL" id="JQ978774">
    <property type="protein sequence ID" value="AFK88480.1"/>
    <property type="molecule type" value="Genomic_DNA"/>
</dbReference>
<evidence type="ECO:0000256" key="1">
    <source>
        <dbReference type="SAM" id="MobiDB-lite"/>
    </source>
</evidence>
<reference evidence="2" key="1">
    <citation type="journal article" date="2012" name="J. Virol.">
        <title>The first full-length endogenous hepadnaviruses: identification and analysis.</title>
        <authorList>
            <person name="Liu W."/>
            <person name="Pan S."/>
            <person name="Yang H."/>
            <person name="Bai W."/>
            <person name="Shen Z."/>
            <person name="Liu J."/>
            <person name="Xie Y."/>
        </authorList>
    </citation>
    <scope>NUCLEOTIDE SEQUENCE</scope>
</reference>
<dbReference type="SUPFAM" id="SSF47852">
    <property type="entry name" value="Hepatitis B viral capsid (hbcag)"/>
    <property type="match status" value="1"/>
</dbReference>
<feature type="compositionally biased region" description="Low complexity" evidence="1">
    <location>
        <begin position="282"/>
        <end position="309"/>
    </location>
</feature>
<proteinExistence type="predicted"/>
<dbReference type="Gene3D" id="1.10.4090.10">
    <property type="entry name" value="Viral capsid, core domain supefamily, Hepatitis B virus"/>
    <property type="match status" value="1"/>
</dbReference>
<dbReference type="EMBL" id="JQ978779">
    <property type="protein sequence ID" value="AFK88485.1"/>
    <property type="molecule type" value="Genomic_DNA"/>
</dbReference>
<dbReference type="GO" id="GO:0005198">
    <property type="term" value="F:structural molecule activity"/>
    <property type="evidence" value="ECO:0007669"/>
    <property type="project" value="InterPro"/>
</dbReference>
<dbReference type="EMBL" id="JQ978780">
    <property type="protein sequence ID" value="AFK88486.1"/>
    <property type="molecule type" value="Genomic_DNA"/>
</dbReference>
<dbReference type="EMBL" id="JQ978776">
    <property type="protein sequence ID" value="AFK88482.1"/>
    <property type="molecule type" value="Genomic_DNA"/>
</dbReference>
<dbReference type="InterPro" id="IPR036459">
    <property type="entry name" value="Viral_capsid_core_dom_sf_HBV"/>
</dbReference>
<dbReference type="Pfam" id="PF00906">
    <property type="entry name" value="Hepatitis_core"/>
    <property type="match status" value="1"/>
</dbReference>
<dbReference type="EMBL" id="JQ978777">
    <property type="protein sequence ID" value="AFK88483.1"/>
    <property type="molecule type" value="Genomic_DNA"/>
</dbReference>
<feature type="compositionally biased region" description="Basic residues" evidence="1">
    <location>
        <begin position="268"/>
        <end position="278"/>
    </location>
</feature>
<name>I6QDU5_MELUD</name>